<sequence length="331" mass="36467">MFYSMDDLHEWCNDSPSIPLSWKKTGGSEPSESKYNLSYAASAEGLPTTRSSNLAEYLPLSSLVCLFLREDFTYECFCLEEPTKVVATAHTAPNQQAVSLHLCGEIPTILPLSCRCPCFDSKSLPSMGEGLGLVVERDGCRPFGLKLGFGISKAPGVTIISASKPIYTLQLPPFELMDYEGGRQIPQTSVRPGRADRFLAPKSEGALYGISNKCRNSWVPGITWTGTCSSTPEGRIKGRSLKKRFKPAALLSIFCRLSDIAAFHLKEDLTLSFRFAGDDDVELTAEKDWAFRAKLDSHSEALAKVVGGQEGLLGDWGLYRIARIFQQKQPY</sequence>
<protein>
    <submittedName>
        <fullName evidence="1">Uncharacterized protein</fullName>
    </submittedName>
</protein>
<evidence type="ECO:0000313" key="2">
    <source>
        <dbReference type="Proteomes" id="UP001055879"/>
    </source>
</evidence>
<accession>A0ACB9AC17</accession>
<reference evidence="2" key="1">
    <citation type="journal article" date="2022" name="Mol. Ecol. Resour.">
        <title>The genomes of chicory, endive, great burdock and yacon provide insights into Asteraceae palaeo-polyploidization history and plant inulin production.</title>
        <authorList>
            <person name="Fan W."/>
            <person name="Wang S."/>
            <person name="Wang H."/>
            <person name="Wang A."/>
            <person name="Jiang F."/>
            <person name="Liu H."/>
            <person name="Zhao H."/>
            <person name="Xu D."/>
            <person name="Zhang Y."/>
        </authorList>
    </citation>
    <scope>NUCLEOTIDE SEQUENCE [LARGE SCALE GENOMIC DNA]</scope>
    <source>
        <strain evidence="2">cv. Niubang</strain>
    </source>
</reference>
<comment type="caution">
    <text evidence="1">The sequence shown here is derived from an EMBL/GenBank/DDBJ whole genome shotgun (WGS) entry which is preliminary data.</text>
</comment>
<evidence type="ECO:0000313" key="1">
    <source>
        <dbReference type="EMBL" id="KAI3706893.1"/>
    </source>
</evidence>
<reference evidence="1 2" key="2">
    <citation type="journal article" date="2022" name="Mol. Ecol. Resour.">
        <title>The genomes of chicory, endive, great burdock and yacon provide insights into Asteraceae paleo-polyploidization history and plant inulin production.</title>
        <authorList>
            <person name="Fan W."/>
            <person name="Wang S."/>
            <person name="Wang H."/>
            <person name="Wang A."/>
            <person name="Jiang F."/>
            <person name="Liu H."/>
            <person name="Zhao H."/>
            <person name="Xu D."/>
            <person name="Zhang Y."/>
        </authorList>
    </citation>
    <scope>NUCLEOTIDE SEQUENCE [LARGE SCALE GENOMIC DNA]</scope>
    <source>
        <strain evidence="2">cv. Niubang</strain>
    </source>
</reference>
<name>A0ACB9AC17_ARCLA</name>
<dbReference type="EMBL" id="CM042054">
    <property type="protein sequence ID" value="KAI3706893.1"/>
    <property type="molecule type" value="Genomic_DNA"/>
</dbReference>
<proteinExistence type="predicted"/>
<organism evidence="1 2">
    <name type="scientific">Arctium lappa</name>
    <name type="common">Greater burdock</name>
    <name type="synonym">Lappa major</name>
    <dbReference type="NCBI Taxonomy" id="4217"/>
    <lineage>
        <taxon>Eukaryota</taxon>
        <taxon>Viridiplantae</taxon>
        <taxon>Streptophyta</taxon>
        <taxon>Embryophyta</taxon>
        <taxon>Tracheophyta</taxon>
        <taxon>Spermatophyta</taxon>
        <taxon>Magnoliopsida</taxon>
        <taxon>eudicotyledons</taxon>
        <taxon>Gunneridae</taxon>
        <taxon>Pentapetalae</taxon>
        <taxon>asterids</taxon>
        <taxon>campanulids</taxon>
        <taxon>Asterales</taxon>
        <taxon>Asteraceae</taxon>
        <taxon>Carduoideae</taxon>
        <taxon>Cardueae</taxon>
        <taxon>Arctiinae</taxon>
        <taxon>Arctium</taxon>
    </lineage>
</organism>
<dbReference type="Proteomes" id="UP001055879">
    <property type="component" value="Linkage Group LG08"/>
</dbReference>
<gene>
    <name evidence="1" type="ORF">L6452_24944</name>
</gene>
<keyword evidence="2" id="KW-1185">Reference proteome</keyword>